<gene>
    <name evidence="9" type="ORF">F4Y08_02485</name>
</gene>
<accession>A0A6B1DQU5</accession>
<dbReference type="AlphaFoldDB" id="A0A6B1DQU5"/>
<dbReference type="Pfam" id="PF03320">
    <property type="entry name" value="FBPase_glpX"/>
    <property type="match status" value="1"/>
</dbReference>
<evidence type="ECO:0000256" key="8">
    <source>
        <dbReference type="PIRNR" id="PIRNR004532"/>
    </source>
</evidence>
<evidence type="ECO:0000256" key="4">
    <source>
        <dbReference type="ARBA" id="ARBA00022801"/>
    </source>
</evidence>
<comment type="catalytic activity">
    <reaction evidence="1">
        <text>beta-D-fructose 1,6-bisphosphate + H2O = beta-D-fructose 6-phosphate + phosphate</text>
        <dbReference type="Rhea" id="RHEA:11064"/>
        <dbReference type="ChEBI" id="CHEBI:15377"/>
        <dbReference type="ChEBI" id="CHEBI:32966"/>
        <dbReference type="ChEBI" id="CHEBI:43474"/>
        <dbReference type="ChEBI" id="CHEBI:57634"/>
        <dbReference type="EC" id="3.1.3.11"/>
    </reaction>
</comment>
<sequence length="338" mass="36133">MGFELARATEAAALAAGRYVGLGLPQQADEEASTSLLKELGWLPCQGYVIGHGHREREVQNPDNPELWVGTGSGPEMDVVYAAVDGTNLLAQGRPGAVSVICATPRDQMWLPRSALNMQKIVVDRRVAKALVPECLDAPPGWVLALVARELDKDISDLVVWVLDRPRHTNLVSQIRLAGARAQIRIDGDIAGALLAGNPDSRVDVLMGVGGAVEGLLAAAGVKAMGGAMVTRLAPRDEEERRMVLDEGHDLQTIQALDDLVKTNDIYFAATGITDGELIRGVTFTGRLAKTHSLILGEGGVKRFVQSEHPMRGGRSIAMQDSHTVRAADPEAVSVPRL</sequence>
<dbReference type="InterPro" id="IPR004464">
    <property type="entry name" value="FBPase_class-2/SBPase"/>
</dbReference>
<proteinExistence type="inferred from homology"/>
<evidence type="ECO:0000256" key="3">
    <source>
        <dbReference type="ARBA" id="ARBA00022723"/>
    </source>
</evidence>
<dbReference type="GO" id="GO:0042132">
    <property type="term" value="F:fructose 1,6-bisphosphate 1-phosphatase activity"/>
    <property type="evidence" value="ECO:0007669"/>
    <property type="project" value="UniProtKB-EC"/>
</dbReference>
<evidence type="ECO:0000256" key="5">
    <source>
        <dbReference type="ARBA" id="ARBA00023211"/>
    </source>
</evidence>
<dbReference type="GO" id="GO:0046872">
    <property type="term" value="F:metal ion binding"/>
    <property type="evidence" value="ECO:0007669"/>
    <property type="project" value="UniProtKB-KW"/>
</dbReference>
<dbReference type="GO" id="GO:0006071">
    <property type="term" value="P:glycerol metabolic process"/>
    <property type="evidence" value="ECO:0007669"/>
    <property type="project" value="InterPro"/>
</dbReference>
<evidence type="ECO:0000256" key="2">
    <source>
        <dbReference type="ARBA" id="ARBA00008989"/>
    </source>
</evidence>
<evidence type="ECO:0000256" key="6">
    <source>
        <dbReference type="ARBA" id="ARBA00023277"/>
    </source>
</evidence>
<keyword evidence="6 8" id="KW-0119">Carbohydrate metabolism</keyword>
<dbReference type="EMBL" id="VXPY01000013">
    <property type="protein sequence ID" value="MYD89196.1"/>
    <property type="molecule type" value="Genomic_DNA"/>
</dbReference>
<dbReference type="Gene3D" id="3.40.190.90">
    <property type="match status" value="1"/>
</dbReference>
<comment type="pathway">
    <text evidence="7">Carbohydrate biosynthesis.</text>
</comment>
<dbReference type="PANTHER" id="PTHR30447">
    <property type="entry name" value="FRUCTOSE-1,6-BISPHOSPHATASE CLASS 2"/>
    <property type="match status" value="1"/>
</dbReference>
<organism evidence="9">
    <name type="scientific">Caldilineaceae bacterium SB0662_bin_9</name>
    <dbReference type="NCBI Taxonomy" id="2605258"/>
    <lineage>
        <taxon>Bacteria</taxon>
        <taxon>Bacillati</taxon>
        <taxon>Chloroflexota</taxon>
        <taxon>Caldilineae</taxon>
        <taxon>Caldilineales</taxon>
        <taxon>Caldilineaceae</taxon>
    </lineage>
</organism>
<keyword evidence="5" id="KW-0464">Manganese</keyword>
<dbReference type="PANTHER" id="PTHR30447:SF0">
    <property type="entry name" value="FRUCTOSE-1,6-BISPHOSPHATASE 1 CLASS 2-RELATED"/>
    <property type="match status" value="1"/>
</dbReference>
<dbReference type="GO" id="GO:0030388">
    <property type="term" value="P:fructose 1,6-bisphosphate metabolic process"/>
    <property type="evidence" value="ECO:0007669"/>
    <property type="project" value="TreeGrafter"/>
</dbReference>
<name>A0A6B1DQU5_9CHLR</name>
<dbReference type="PIRSF" id="PIRSF004532">
    <property type="entry name" value="GlpX"/>
    <property type="match status" value="1"/>
</dbReference>
<reference evidence="9" key="1">
    <citation type="submission" date="2019-09" db="EMBL/GenBank/DDBJ databases">
        <title>Characterisation of the sponge microbiome using genome-centric metagenomics.</title>
        <authorList>
            <person name="Engelberts J.P."/>
            <person name="Robbins S.J."/>
            <person name="De Goeij J.M."/>
            <person name="Aranda M."/>
            <person name="Bell S.C."/>
            <person name="Webster N.S."/>
        </authorList>
    </citation>
    <scope>NUCLEOTIDE SEQUENCE</scope>
    <source>
        <strain evidence="9">SB0662_bin_9</strain>
    </source>
</reference>
<evidence type="ECO:0000256" key="1">
    <source>
        <dbReference type="ARBA" id="ARBA00001273"/>
    </source>
</evidence>
<dbReference type="Gene3D" id="3.30.540.10">
    <property type="entry name" value="Fructose-1,6-Bisphosphatase, subunit A, domain 1"/>
    <property type="match status" value="1"/>
</dbReference>
<dbReference type="SUPFAM" id="SSF56655">
    <property type="entry name" value="Carbohydrate phosphatase"/>
    <property type="match status" value="1"/>
</dbReference>
<keyword evidence="4" id="KW-0378">Hydrolase</keyword>
<dbReference type="GO" id="GO:0005829">
    <property type="term" value="C:cytosol"/>
    <property type="evidence" value="ECO:0007669"/>
    <property type="project" value="TreeGrafter"/>
</dbReference>
<evidence type="ECO:0000256" key="7">
    <source>
        <dbReference type="ARBA" id="ARBA00024331"/>
    </source>
</evidence>
<dbReference type="GO" id="GO:0006094">
    <property type="term" value="P:gluconeogenesis"/>
    <property type="evidence" value="ECO:0007669"/>
    <property type="project" value="InterPro"/>
</dbReference>
<comment type="caution">
    <text evidence="9">The sequence shown here is derived from an EMBL/GenBank/DDBJ whole genome shotgun (WGS) entry which is preliminary data.</text>
</comment>
<protein>
    <recommendedName>
        <fullName evidence="8">Fructose-1,6-bisphosphatase</fullName>
    </recommendedName>
</protein>
<keyword evidence="3" id="KW-0479">Metal-binding</keyword>
<evidence type="ECO:0000313" key="9">
    <source>
        <dbReference type="EMBL" id="MYD89196.1"/>
    </source>
</evidence>
<comment type="similarity">
    <text evidence="2 8">Belongs to the FBPase class 2 family.</text>
</comment>